<dbReference type="Pfam" id="PF00496">
    <property type="entry name" value="SBP_bac_5"/>
    <property type="match status" value="1"/>
</dbReference>
<proteinExistence type="inferred from homology"/>
<keyword evidence="3" id="KW-0732">Signal</keyword>
<accession>A0ABU9UBA5</accession>
<evidence type="ECO:0000313" key="7">
    <source>
        <dbReference type="Proteomes" id="UP001466331"/>
    </source>
</evidence>
<dbReference type="RefSeq" id="WP_420069386.1">
    <property type="nucleotide sequence ID" value="NZ_JBCHKQ010000002.1"/>
</dbReference>
<dbReference type="PANTHER" id="PTHR30290:SF9">
    <property type="entry name" value="OLIGOPEPTIDE-BINDING PROTEIN APPA"/>
    <property type="match status" value="1"/>
</dbReference>
<evidence type="ECO:0000256" key="3">
    <source>
        <dbReference type="ARBA" id="ARBA00022729"/>
    </source>
</evidence>
<dbReference type="PIRSF" id="PIRSF002741">
    <property type="entry name" value="MppA"/>
    <property type="match status" value="1"/>
</dbReference>
<dbReference type="Proteomes" id="UP001466331">
    <property type="component" value="Unassembled WGS sequence"/>
</dbReference>
<reference evidence="6 7" key="1">
    <citation type="submission" date="2024-03" db="EMBL/GenBank/DDBJ databases">
        <title>Ignisphaera cupida sp. nov., a hyperthermophilic hydrolytic archaeon from a hot spring of Kamchatka, and proposal of Ignisphaeraceae fam. nov.</title>
        <authorList>
            <person name="Podosokorskaya O.A."/>
            <person name="Elcheninov A.G."/>
            <person name="Maltseva A.I."/>
            <person name="Zayulina K.S."/>
            <person name="Novikov A."/>
            <person name="Merkel A.Y."/>
        </authorList>
    </citation>
    <scope>NUCLEOTIDE SEQUENCE [LARGE SCALE GENOMIC DNA]</scope>
    <source>
        <strain evidence="6 7">38H-sp</strain>
    </source>
</reference>
<dbReference type="Gene3D" id="3.40.190.10">
    <property type="entry name" value="Periplasmic binding protein-like II"/>
    <property type="match status" value="1"/>
</dbReference>
<sequence length="529" mass="59755">MKTGKRNIILLSILLFIIVGASTIFILWKSQPKGITIAISELPDSLNPILPQNISGMNASELIFDGLVNFEVDYLSKKLYPEFALAESIEQDPLTKKIYTVVLRDISWHDGRKLTADDVVFSFDAYMDPANESPQRAYLSSFIKKIEKVDNRTISIEFNDPIPPFRVYPILTFKIIPSVYNDKKMSTNLRSGENERNFAVEPIGTGPYRFTKWEIGKWIIFSSNESYFRRVPVISTLILKKVLDPVIRMNELKKGRINMILETSPMDRVKVEKIRGVDINSYLPFAFYQVFINCKKFTDPEARKAMAQAIDRASLVPGVTDADSGVVIGSSVFPADLFMSNIPEYMNSPVPDLLPEDLDKAKKMAEVSGLSGKTAILLYPDSLGDFGEAVATSISDQLRQIGFEVEPKRTGDQVFNRLVFIDHNYDLALAYSEGFDNLYSSLGSYFTSDGELNVTGISDKELDALFQKWEKAVKVVDWLDLTLEINKKMAELSPSIFLFKIQKDVYTKGLKDVNIATDNPFLSVEEWSF</sequence>
<dbReference type="InterPro" id="IPR000914">
    <property type="entry name" value="SBP_5_dom"/>
</dbReference>
<comment type="caution">
    <text evidence="6">The sequence shown here is derived from an EMBL/GenBank/DDBJ whole genome shotgun (WGS) entry which is preliminary data.</text>
</comment>
<feature type="domain" description="Solute-binding protein family 5" evidence="5">
    <location>
        <begin position="84"/>
        <end position="445"/>
    </location>
</feature>
<dbReference type="CDD" id="cd00995">
    <property type="entry name" value="PBP2_NikA_DppA_OppA_like"/>
    <property type="match status" value="1"/>
</dbReference>
<gene>
    <name evidence="6" type="ORF">WKV44_05240</name>
</gene>
<keyword evidence="4" id="KW-0472">Membrane</keyword>
<protein>
    <submittedName>
        <fullName evidence="6">ABC transporter substrate-binding protein</fullName>
    </submittedName>
</protein>
<comment type="similarity">
    <text evidence="1">Belongs to the bacterial solute-binding protein 5 family.</text>
</comment>
<evidence type="ECO:0000256" key="4">
    <source>
        <dbReference type="SAM" id="Phobius"/>
    </source>
</evidence>
<keyword evidence="7" id="KW-1185">Reference proteome</keyword>
<evidence type="ECO:0000256" key="2">
    <source>
        <dbReference type="ARBA" id="ARBA00022448"/>
    </source>
</evidence>
<keyword evidence="4" id="KW-0812">Transmembrane</keyword>
<dbReference type="EMBL" id="JBCHKQ010000002">
    <property type="protein sequence ID" value="MEM5947940.1"/>
    <property type="molecule type" value="Genomic_DNA"/>
</dbReference>
<dbReference type="InterPro" id="IPR030678">
    <property type="entry name" value="Peptide/Ni-bd"/>
</dbReference>
<dbReference type="SUPFAM" id="SSF53850">
    <property type="entry name" value="Periplasmic binding protein-like II"/>
    <property type="match status" value="1"/>
</dbReference>
<keyword evidence="4" id="KW-1133">Transmembrane helix</keyword>
<dbReference type="InterPro" id="IPR039424">
    <property type="entry name" value="SBP_5"/>
</dbReference>
<keyword evidence="2" id="KW-0813">Transport</keyword>
<evidence type="ECO:0000313" key="6">
    <source>
        <dbReference type="EMBL" id="MEM5947940.1"/>
    </source>
</evidence>
<name>A0ABU9UBA5_9SPIR</name>
<dbReference type="Gene3D" id="3.10.105.10">
    <property type="entry name" value="Dipeptide-binding Protein, Domain 3"/>
    <property type="match status" value="1"/>
</dbReference>
<evidence type="ECO:0000256" key="1">
    <source>
        <dbReference type="ARBA" id="ARBA00005695"/>
    </source>
</evidence>
<evidence type="ECO:0000259" key="5">
    <source>
        <dbReference type="Pfam" id="PF00496"/>
    </source>
</evidence>
<dbReference type="Gene3D" id="3.90.76.10">
    <property type="entry name" value="Dipeptide-binding Protein, Domain 1"/>
    <property type="match status" value="1"/>
</dbReference>
<dbReference type="PANTHER" id="PTHR30290">
    <property type="entry name" value="PERIPLASMIC BINDING COMPONENT OF ABC TRANSPORTER"/>
    <property type="match status" value="1"/>
</dbReference>
<feature type="transmembrane region" description="Helical" evidence="4">
    <location>
        <begin position="7"/>
        <end position="28"/>
    </location>
</feature>
<organism evidence="6 7">
    <name type="scientific">Rarispira pelagica</name>
    <dbReference type="NCBI Taxonomy" id="3141764"/>
    <lineage>
        <taxon>Bacteria</taxon>
        <taxon>Pseudomonadati</taxon>
        <taxon>Spirochaetota</taxon>
        <taxon>Spirochaetia</taxon>
        <taxon>Winmispirales</taxon>
        <taxon>Winmispiraceae</taxon>
        <taxon>Rarispira</taxon>
    </lineage>
</organism>